<dbReference type="InterPro" id="IPR016545">
    <property type="entry name" value="UCP009120_prtse"/>
</dbReference>
<keyword evidence="1" id="KW-0647">Proteasome</keyword>
<evidence type="ECO:0000313" key="1">
    <source>
        <dbReference type="EMBL" id="MBP2294066.1"/>
    </source>
</evidence>
<dbReference type="Proteomes" id="UP000781958">
    <property type="component" value="Unassembled WGS sequence"/>
</dbReference>
<dbReference type="GO" id="GO:0008233">
    <property type="term" value="F:peptidase activity"/>
    <property type="evidence" value="ECO:0007669"/>
    <property type="project" value="UniProtKB-KW"/>
</dbReference>
<dbReference type="Pfam" id="PF00227">
    <property type="entry name" value="Proteasome"/>
    <property type="match status" value="1"/>
</dbReference>
<protein>
    <submittedName>
        <fullName evidence="1">Proteasome-type protease</fullName>
    </submittedName>
</protein>
<dbReference type="InterPro" id="IPR001353">
    <property type="entry name" value="Proteasome_sua/b"/>
</dbReference>
<proteinExistence type="predicted"/>
<name>A0ABS4SNC5_9PROT</name>
<dbReference type="InterPro" id="IPR029055">
    <property type="entry name" value="Ntn_hydrolases_N"/>
</dbReference>
<dbReference type="RefSeq" id="WP_209768039.1">
    <property type="nucleotide sequence ID" value="NZ_JAGINP010000014.1"/>
</dbReference>
<organism evidence="1 2">
    <name type="scientific">Azospirillum rugosum</name>
    <dbReference type="NCBI Taxonomy" id="416170"/>
    <lineage>
        <taxon>Bacteria</taxon>
        <taxon>Pseudomonadati</taxon>
        <taxon>Pseudomonadota</taxon>
        <taxon>Alphaproteobacteria</taxon>
        <taxon>Rhodospirillales</taxon>
        <taxon>Azospirillaceae</taxon>
        <taxon>Azospirillum</taxon>
    </lineage>
</organism>
<dbReference type="GO" id="GO:0006508">
    <property type="term" value="P:proteolysis"/>
    <property type="evidence" value="ECO:0007669"/>
    <property type="project" value="UniProtKB-KW"/>
</dbReference>
<dbReference type="Gene3D" id="3.60.20.10">
    <property type="entry name" value="Glutamine Phosphoribosylpyrophosphate, subunit 1, domain 1"/>
    <property type="match status" value="1"/>
</dbReference>
<dbReference type="SUPFAM" id="SSF56235">
    <property type="entry name" value="N-terminal nucleophile aminohydrolases (Ntn hydrolases)"/>
    <property type="match status" value="1"/>
</dbReference>
<keyword evidence="2" id="KW-1185">Reference proteome</keyword>
<comment type="caution">
    <text evidence="1">The sequence shown here is derived from an EMBL/GenBank/DDBJ whole genome shotgun (WGS) entry which is preliminary data.</text>
</comment>
<keyword evidence="1" id="KW-0645">Protease</keyword>
<accession>A0ABS4SNC5</accession>
<keyword evidence="1" id="KW-0378">Hydrolase</keyword>
<dbReference type="PIRSF" id="PIRSF009120">
    <property type="entry name" value="UCP009120_prtse"/>
    <property type="match status" value="1"/>
</dbReference>
<reference evidence="1 2" key="1">
    <citation type="submission" date="2021-03" db="EMBL/GenBank/DDBJ databases">
        <title>Genomic Encyclopedia of Type Strains, Phase III (KMG-III): the genomes of soil and plant-associated and newly described type strains.</title>
        <authorList>
            <person name="Whitman W."/>
        </authorList>
    </citation>
    <scope>NUCLEOTIDE SEQUENCE [LARGE SCALE GENOMIC DNA]</scope>
    <source>
        <strain evidence="1 2">IMMIB AFH-6</strain>
    </source>
</reference>
<dbReference type="EMBL" id="JAGINP010000014">
    <property type="protein sequence ID" value="MBP2294066.1"/>
    <property type="molecule type" value="Genomic_DNA"/>
</dbReference>
<evidence type="ECO:0000313" key="2">
    <source>
        <dbReference type="Proteomes" id="UP000781958"/>
    </source>
</evidence>
<sequence>MTYCLGIKTRDGLIGLSDGRITSGSQLSSARKVTMIGSGGDRFFIMNSGLRSVRDKTLAYLRRDMAKRRNECYATMLDAVSAFTACLRQVAAEDKEALEASKLAFNLHAIIGGQLAEDREPFMFLVYPEGNWIEVDERTPYLSIGATAYGKPILDRALTYGTDMQTALKIAYLSFDSTRFSSNDVGFPIDMVSFHAAGRTWRQSNFDYDDLVEQRLWWNRNITELARRMPDGPWVDTLVPDELRTAAAVAEKV</sequence>
<dbReference type="GO" id="GO:0000502">
    <property type="term" value="C:proteasome complex"/>
    <property type="evidence" value="ECO:0007669"/>
    <property type="project" value="UniProtKB-KW"/>
</dbReference>
<gene>
    <name evidence="1" type="ORF">J2851_003852</name>
</gene>